<evidence type="ECO:0000313" key="12">
    <source>
        <dbReference type="Proteomes" id="UP000619137"/>
    </source>
</evidence>
<feature type="non-terminal residue" evidence="11">
    <location>
        <position position="1"/>
    </location>
</feature>
<dbReference type="InterPro" id="IPR049452">
    <property type="entry name" value="Anoctamin_TM"/>
</dbReference>
<dbReference type="GO" id="GO:0046983">
    <property type="term" value="F:protein dimerization activity"/>
    <property type="evidence" value="ECO:0007669"/>
    <property type="project" value="InterPro"/>
</dbReference>
<dbReference type="GO" id="GO:0005886">
    <property type="term" value="C:plasma membrane"/>
    <property type="evidence" value="ECO:0007669"/>
    <property type="project" value="UniProtKB-SubCell"/>
</dbReference>
<keyword evidence="12" id="KW-1185">Reference proteome</keyword>
<evidence type="ECO:0000313" key="11">
    <source>
        <dbReference type="EMBL" id="NWI25932.1"/>
    </source>
</evidence>
<evidence type="ECO:0000256" key="3">
    <source>
        <dbReference type="ARBA" id="ARBA00022475"/>
    </source>
</evidence>
<keyword evidence="6 8" id="KW-0472">Membrane</keyword>
<feature type="transmembrane region" description="Helical" evidence="8">
    <location>
        <begin position="342"/>
        <end position="361"/>
    </location>
</feature>
<evidence type="ECO:0000256" key="1">
    <source>
        <dbReference type="ARBA" id="ARBA00004651"/>
    </source>
</evidence>
<dbReference type="Pfam" id="PF16178">
    <property type="entry name" value="Anoct_dimer"/>
    <property type="match status" value="1"/>
</dbReference>
<feature type="transmembrane region" description="Helical" evidence="8">
    <location>
        <begin position="388"/>
        <end position="411"/>
    </location>
</feature>
<keyword evidence="7" id="KW-0325">Glycoprotein</keyword>
<feature type="transmembrane region" description="Helical" evidence="8">
    <location>
        <begin position="234"/>
        <end position="253"/>
    </location>
</feature>
<dbReference type="Proteomes" id="UP000619137">
    <property type="component" value="Unassembled WGS sequence"/>
</dbReference>
<feature type="transmembrane region" description="Helical" evidence="8">
    <location>
        <begin position="155"/>
        <end position="182"/>
    </location>
</feature>
<dbReference type="AlphaFoldDB" id="A0A850ZZQ1"/>
<comment type="similarity">
    <text evidence="2 8">Belongs to the anoctamin family.</text>
</comment>
<dbReference type="EMBL" id="WEKW01009852">
    <property type="protein sequence ID" value="NWI25932.1"/>
    <property type="molecule type" value="Genomic_DNA"/>
</dbReference>
<dbReference type="GO" id="GO:0005254">
    <property type="term" value="F:chloride channel activity"/>
    <property type="evidence" value="ECO:0007669"/>
    <property type="project" value="TreeGrafter"/>
</dbReference>
<feature type="domain" description="Anoctamin transmembrane" evidence="9">
    <location>
        <begin position="147"/>
        <end position="716"/>
    </location>
</feature>
<keyword evidence="4 8" id="KW-0812">Transmembrane</keyword>
<organism evidence="11 12">
    <name type="scientific">Sula dactylatra</name>
    <name type="common">Masked booby</name>
    <dbReference type="NCBI Taxonomy" id="56068"/>
    <lineage>
        <taxon>Eukaryota</taxon>
        <taxon>Metazoa</taxon>
        <taxon>Chordata</taxon>
        <taxon>Craniata</taxon>
        <taxon>Vertebrata</taxon>
        <taxon>Euteleostomi</taxon>
        <taxon>Archelosauria</taxon>
        <taxon>Archosauria</taxon>
        <taxon>Dinosauria</taxon>
        <taxon>Saurischia</taxon>
        <taxon>Theropoda</taxon>
        <taxon>Coelurosauria</taxon>
        <taxon>Aves</taxon>
        <taxon>Neognathae</taxon>
        <taxon>Neoaves</taxon>
        <taxon>Aequornithes</taxon>
        <taxon>Suliformes</taxon>
        <taxon>Sulidae</taxon>
        <taxon>Sula</taxon>
    </lineage>
</organism>
<dbReference type="PANTHER" id="PTHR12308">
    <property type="entry name" value="ANOCTAMIN"/>
    <property type="match status" value="1"/>
</dbReference>
<feature type="transmembrane region" description="Helical" evidence="8">
    <location>
        <begin position="521"/>
        <end position="547"/>
    </location>
</feature>
<proteinExistence type="inferred from homology"/>
<feature type="non-terminal residue" evidence="11">
    <location>
        <position position="738"/>
    </location>
</feature>
<feature type="domain" description="Anoctamin dimerisation" evidence="10">
    <location>
        <begin position="79"/>
        <end position="144"/>
    </location>
</feature>
<name>A0A850ZZQ1_SULDA</name>
<gene>
    <name evidence="11" type="primary">Ano9</name>
    <name evidence="11" type="ORF">SULDAC_R06302</name>
</gene>
<evidence type="ECO:0000256" key="4">
    <source>
        <dbReference type="ARBA" id="ARBA00022692"/>
    </source>
</evidence>
<evidence type="ECO:0000256" key="2">
    <source>
        <dbReference type="ARBA" id="ARBA00009671"/>
    </source>
</evidence>
<dbReference type="PANTHER" id="PTHR12308:SF37">
    <property type="entry name" value="ANOCTAMIN-9"/>
    <property type="match status" value="1"/>
</dbReference>
<evidence type="ECO:0000259" key="9">
    <source>
        <dbReference type="Pfam" id="PF04547"/>
    </source>
</evidence>
<sequence>DDKWDFVLVSSIHAAGSEKEIKRKKFLDELSKKGFTIKKIEDKKLFYGVRAPEEIFQKYQQLLKNPDSRLQNADAHHGIPVTTRIRIVNFILQNTMTPNLEKLHDLMKKKVFEAMFPLHEKEEAREFLEKKWARWRDIFCQQPIEKIRCYFGEKVALYFAWLGWYTYLLGIAAVVGLVVFVAGVTVFNSSQVSKEICEASNTIMCPLCDQQCPFWLLSDTCTYARVTHMIDNEATVFFAMFMAIWATVFLELWKRQRATVVTNWDLYGWDEDEEELAMELINNLQHEPRKYQHSYFRSTIILLLVLVMIAVLIGIAHALVIYRVIAMALFTQSNFKFLREQANTMAVMTGAVLHYITIVIMSKVNRRVALYLCDLEKPRTFSQRENNFTVKIFTFQFFTNFSSLIYIAFFLGRINGHPGNYVRIAGKWRLEECHPSGCITDLFIQMAIIMMLKQTISSVVEYLVPWMAHKVHKKRQRPKKRRMMLGEEEEAEDPCKEQWLSNYQLSEVNTFSLFDEFLEMVIQYSFTTIFVAAFPLAPLLAFCNNLFEIRLDAIKMVRLCRRMVPRKANDIGIWLQVLEAIGILAVIGNGLVIAITSNFIPVQVYKYIYSPCMTENSTAVDCSTGYINHSLSVFRIQDFEPDTKVPKMLQDFAGDEIKECRYRDYRNADDYSYTVQFWHIFAARLAFLILFEHVALCIKLIAAWYVPDVPQSVKNEFLTRKHSNLRKELSMKEYSTEV</sequence>
<comment type="subcellular location">
    <subcellularLocation>
        <location evidence="1">Cell membrane</location>
        <topology evidence="1">Multi-pass membrane protein</topology>
    </subcellularLocation>
    <subcellularLocation>
        <location evidence="8">Membrane</location>
        <topology evidence="8">Multi-pass membrane protein</topology>
    </subcellularLocation>
</comment>
<evidence type="ECO:0000259" key="10">
    <source>
        <dbReference type="Pfam" id="PF16178"/>
    </source>
</evidence>
<dbReference type="InterPro" id="IPR032394">
    <property type="entry name" value="Anoct_dimer"/>
</dbReference>
<keyword evidence="5 8" id="KW-1133">Transmembrane helix</keyword>
<protein>
    <recommendedName>
        <fullName evidence="8">Anoctamin</fullName>
    </recommendedName>
</protein>
<feature type="transmembrane region" description="Helical" evidence="8">
    <location>
        <begin position="299"/>
        <end position="322"/>
    </location>
</feature>
<comment type="caution">
    <text evidence="11">The sequence shown here is derived from an EMBL/GenBank/DDBJ whole genome shotgun (WGS) entry which is preliminary data.</text>
</comment>
<evidence type="ECO:0000256" key="6">
    <source>
        <dbReference type="ARBA" id="ARBA00023136"/>
    </source>
</evidence>
<dbReference type="InterPro" id="IPR007632">
    <property type="entry name" value="Anoctamin"/>
</dbReference>
<reference evidence="11" key="1">
    <citation type="submission" date="2019-10" db="EMBL/GenBank/DDBJ databases">
        <title>Bird 10,000 Genomes (B10K) Project - Family phase.</title>
        <authorList>
            <person name="Zhang G."/>
        </authorList>
    </citation>
    <scope>NUCLEOTIDE SEQUENCE</scope>
    <source>
        <strain evidence="11">B10K-DU-002-49</strain>
        <tissue evidence="11">Muscle</tissue>
    </source>
</reference>
<keyword evidence="3" id="KW-1003">Cell membrane</keyword>
<evidence type="ECO:0000256" key="7">
    <source>
        <dbReference type="ARBA" id="ARBA00023180"/>
    </source>
</evidence>
<comment type="caution">
    <text evidence="8">Lacks conserved residue(s) required for the propagation of feature annotation.</text>
</comment>
<accession>A0A850ZZQ1</accession>
<evidence type="ECO:0000256" key="5">
    <source>
        <dbReference type="ARBA" id="ARBA00022989"/>
    </source>
</evidence>
<feature type="transmembrane region" description="Helical" evidence="8">
    <location>
        <begin position="571"/>
        <end position="595"/>
    </location>
</feature>
<evidence type="ECO:0000256" key="8">
    <source>
        <dbReference type="RuleBase" id="RU280814"/>
    </source>
</evidence>
<dbReference type="Pfam" id="PF04547">
    <property type="entry name" value="Anoctamin"/>
    <property type="match status" value="1"/>
</dbReference>